<dbReference type="AlphaFoldDB" id="A0A1Y1XLZ7"/>
<proteinExistence type="predicted"/>
<name>A0A1Y1XLZ7_9FUNG</name>
<organism evidence="1 2">
    <name type="scientific">Anaeromyces robustus</name>
    <dbReference type="NCBI Taxonomy" id="1754192"/>
    <lineage>
        <taxon>Eukaryota</taxon>
        <taxon>Fungi</taxon>
        <taxon>Fungi incertae sedis</taxon>
        <taxon>Chytridiomycota</taxon>
        <taxon>Chytridiomycota incertae sedis</taxon>
        <taxon>Neocallimastigomycetes</taxon>
        <taxon>Neocallimastigales</taxon>
        <taxon>Neocallimastigaceae</taxon>
        <taxon>Anaeromyces</taxon>
    </lineage>
</organism>
<dbReference type="OrthoDB" id="2153515at2759"/>
<dbReference type="EMBL" id="MCFG01000022">
    <property type="protein sequence ID" value="ORX86364.1"/>
    <property type="molecule type" value="Genomic_DNA"/>
</dbReference>
<reference evidence="1 2" key="1">
    <citation type="submission" date="2016-08" db="EMBL/GenBank/DDBJ databases">
        <title>A Parts List for Fungal Cellulosomes Revealed by Comparative Genomics.</title>
        <authorList>
            <consortium name="DOE Joint Genome Institute"/>
            <person name="Haitjema C.H."/>
            <person name="Gilmore S.P."/>
            <person name="Henske J.K."/>
            <person name="Solomon K.V."/>
            <person name="De Groot R."/>
            <person name="Kuo A."/>
            <person name="Mondo S.J."/>
            <person name="Salamov A.A."/>
            <person name="Labutti K."/>
            <person name="Zhao Z."/>
            <person name="Chiniquy J."/>
            <person name="Barry K."/>
            <person name="Brewer H.M."/>
            <person name="Purvine S.O."/>
            <person name="Wright A.T."/>
            <person name="Boxma B."/>
            <person name="Van Alen T."/>
            <person name="Hackstein J.H."/>
            <person name="Baker S.E."/>
            <person name="Grigoriev I.V."/>
            <person name="O'Malley M.A."/>
        </authorList>
    </citation>
    <scope>NUCLEOTIDE SEQUENCE [LARGE SCALE GENOMIC DNA]</scope>
    <source>
        <strain evidence="1 2">S4</strain>
    </source>
</reference>
<evidence type="ECO:0000313" key="2">
    <source>
        <dbReference type="Proteomes" id="UP000193944"/>
    </source>
</evidence>
<reference evidence="1 2" key="2">
    <citation type="submission" date="2016-08" db="EMBL/GenBank/DDBJ databases">
        <title>Pervasive Adenine N6-methylation of Active Genes in Fungi.</title>
        <authorList>
            <consortium name="DOE Joint Genome Institute"/>
            <person name="Mondo S.J."/>
            <person name="Dannebaum R.O."/>
            <person name="Kuo R.C."/>
            <person name="Labutti K."/>
            <person name="Haridas S."/>
            <person name="Kuo A."/>
            <person name="Salamov A."/>
            <person name="Ahrendt S.R."/>
            <person name="Lipzen A."/>
            <person name="Sullivan W."/>
            <person name="Andreopoulos W.B."/>
            <person name="Clum A."/>
            <person name="Lindquist E."/>
            <person name="Daum C."/>
            <person name="Ramamoorthy G.K."/>
            <person name="Gryganskyi A."/>
            <person name="Culley D."/>
            <person name="Magnuson J.K."/>
            <person name="James T.Y."/>
            <person name="O'Malley M.A."/>
            <person name="Stajich J.E."/>
            <person name="Spatafora J.W."/>
            <person name="Visel A."/>
            <person name="Grigoriev I.V."/>
        </authorList>
    </citation>
    <scope>NUCLEOTIDE SEQUENCE [LARGE SCALE GENOMIC DNA]</scope>
    <source>
        <strain evidence="1 2">S4</strain>
    </source>
</reference>
<comment type="caution">
    <text evidence="1">The sequence shown here is derived from an EMBL/GenBank/DDBJ whole genome shotgun (WGS) entry which is preliminary data.</text>
</comment>
<dbReference type="Proteomes" id="UP000193944">
    <property type="component" value="Unassembled WGS sequence"/>
</dbReference>
<protein>
    <submittedName>
        <fullName evidence="1">Uncharacterized protein</fullName>
    </submittedName>
</protein>
<accession>A0A1Y1XLZ7</accession>
<gene>
    <name evidence="1" type="ORF">BCR32DRAFT_265054</name>
</gene>
<evidence type="ECO:0000313" key="1">
    <source>
        <dbReference type="EMBL" id="ORX86364.1"/>
    </source>
</evidence>
<sequence length="127" mass="14716">MSNSNPVYGEHTEMVDKLLDLLTLLEEHGNTIINDIKESTEKPIIKEKMKEKIKKFNELFNKINTILNISNLNCLVSKSKYESIIQFIELHNKILEKEQAYNSKISSLAHDLNEISKTNQKIEVKKT</sequence>
<keyword evidence="2" id="KW-1185">Reference proteome</keyword>